<dbReference type="WBParaSite" id="nRc.2.0.1.t03861-RA">
    <property type="protein sequence ID" value="nRc.2.0.1.t03861-RA"/>
    <property type="gene ID" value="nRc.2.0.1.g03861"/>
</dbReference>
<accession>A0A915HQS5</accession>
<evidence type="ECO:0000313" key="1">
    <source>
        <dbReference type="Proteomes" id="UP000887565"/>
    </source>
</evidence>
<dbReference type="Proteomes" id="UP000887565">
    <property type="component" value="Unplaced"/>
</dbReference>
<reference evidence="2" key="1">
    <citation type="submission" date="2022-11" db="UniProtKB">
        <authorList>
            <consortium name="WormBaseParasite"/>
        </authorList>
    </citation>
    <scope>IDENTIFICATION</scope>
</reference>
<dbReference type="AlphaFoldDB" id="A0A915HQS5"/>
<protein>
    <submittedName>
        <fullName evidence="2">Uncharacterized protein</fullName>
    </submittedName>
</protein>
<name>A0A915HQS5_ROMCU</name>
<keyword evidence="1" id="KW-1185">Reference proteome</keyword>
<sequence>MISNEFGLQNKELCSQYLTTLGCLNSLRSEISRIAVDGTPSSSDSSRIFFSATNFPVDFCRALYTTPRHSFVVKAKKQKIFNDIERKEQENEQPKMCQELILNL</sequence>
<proteinExistence type="predicted"/>
<organism evidence="1 2">
    <name type="scientific">Romanomermis culicivorax</name>
    <name type="common">Nematode worm</name>
    <dbReference type="NCBI Taxonomy" id="13658"/>
    <lineage>
        <taxon>Eukaryota</taxon>
        <taxon>Metazoa</taxon>
        <taxon>Ecdysozoa</taxon>
        <taxon>Nematoda</taxon>
        <taxon>Enoplea</taxon>
        <taxon>Dorylaimia</taxon>
        <taxon>Mermithida</taxon>
        <taxon>Mermithoidea</taxon>
        <taxon>Mermithidae</taxon>
        <taxon>Romanomermis</taxon>
    </lineage>
</organism>
<evidence type="ECO:0000313" key="2">
    <source>
        <dbReference type="WBParaSite" id="nRc.2.0.1.t03861-RA"/>
    </source>
</evidence>